<evidence type="ECO:0000256" key="1">
    <source>
        <dbReference type="SAM" id="MobiDB-lite"/>
    </source>
</evidence>
<dbReference type="KEGG" id="tpla:ElP_16580"/>
<dbReference type="SUPFAM" id="SSF52499">
    <property type="entry name" value="Isochorismatase-like hydrolases"/>
    <property type="match status" value="1"/>
</dbReference>
<keyword evidence="4" id="KW-1185">Reference proteome</keyword>
<evidence type="ECO:0000313" key="3">
    <source>
        <dbReference type="EMBL" id="QDV33779.1"/>
    </source>
</evidence>
<sequence length="375" mass="40608">MRPGPPRTPVMALALLSSVLPGAGPPDGPSEGSRPYENRLRPIDDPAPILADHPEFVAPIEETARFEAPILVDDPGADLEVRAWRFSYNARGIVEVPNRLRGDRTAIVVVHPWGIDDGQGWATPEPAGAAFQCTPVKNEVVLDHAREVVDPFLRGMRDRVGLVVYSLPGTEDPIRAKLYRSIRRSPTAEERGEGREELAAALRSFSYRGEAMPTGFPVSTETPTIDYLGRFPGLDAGPTYDPPGFWELPIPVMAPISVEPEDVVAYDGEGYEALRDFLKAEGIRHVLLTGYNTDMCVCSTTAGYENLRRDFDVFLVGDATIATFPANPRPSLATNAAVSFAALDLFITQVSWIRAGGDPTAGDPPRAHPGGSDTP</sequence>
<gene>
    <name evidence="3" type="ORF">ElP_16580</name>
</gene>
<dbReference type="EMBL" id="CP036426">
    <property type="protein sequence ID" value="QDV33779.1"/>
    <property type="molecule type" value="Genomic_DNA"/>
</dbReference>
<protein>
    <submittedName>
        <fullName evidence="3">Isochorismatase family protein</fullName>
    </submittedName>
</protein>
<accession>A0A518GYW2</accession>
<evidence type="ECO:0000313" key="4">
    <source>
        <dbReference type="Proteomes" id="UP000317835"/>
    </source>
</evidence>
<feature type="domain" description="Isochorismatase-like" evidence="2">
    <location>
        <begin position="272"/>
        <end position="327"/>
    </location>
</feature>
<organism evidence="3 4">
    <name type="scientific">Tautonia plasticadhaerens</name>
    <dbReference type="NCBI Taxonomy" id="2527974"/>
    <lineage>
        <taxon>Bacteria</taxon>
        <taxon>Pseudomonadati</taxon>
        <taxon>Planctomycetota</taxon>
        <taxon>Planctomycetia</taxon>
        <taxon>Isosphaerales</taxon>
        <taxon>Isosphaeraceae</taxon>
        <taxon>Tautonia</taxon>
    </lineage>
</organism>
<proteinExistence type="predicted"/>
<dbReference type="AlphaFoldDB" id="A0A518GYW2"/>
<dbReference type="InterPro" id="IPR036380">
    <property type="entry name" value="Isochorismatase-like_sf"/>
</dbReference>
<feature type="region of interest" description="Disordered" evidence="1">
    <location>
        <begin position="19"/>
        <end position="41"/>
    </location>
</feature>
<dbReference type="Gene3D" id="3.40.50.850">
    <property type="entry name" value="Isochorismatase-like"/>
    <property type="match status" value="1"/>
</dbReference>
<evidence type="ECO:0000259" key="2">
    <source>
        <dbReference type="Pfam" id="PF00857"/>
    </source>
</evidence>
<dbReference type="Proteomes" id="UP000317835">
    <property type="component" value="Chromosome"/>
</dbReference>
<name>A0A518GYW2_9BACT</name>
<reference evidence="3 4" key="1">
    <citation type="submission" date="2019-02" db="EMBL/GenBank/DDBJ databases">
        <title>Deep-cultivation of Planctomycetes and their phenomic and genomic characterization uncovers novel biology.</title>
        <authorList>
            <person name="Wiegand S."/>
            <person name="Jogler M."/>
            <person name="Boedeker C."/>
            <person name="Pinto D."/>
            <person name="Vollmers J."/>
            <person name="Rivas-Marin E."/>
            <person name="Kohn T."/>
            <person name="Peeters S.H."/>
            <person name="Heuer A."/>
            <person name="Rast P."/>
            <person name="Oberbeckmann S."/>
            <person name="Bunk B."/>
            <person name="Jeske O."/>
            <person name="Meyerdierks A."/>
            <person name="Storesund J.E."/>
            <person name="Kallscheuer N."/>
            <person name="Luecker S."/>
            <person name="Lage O.M."/>
            <person name="Pohl T."/>
            <person name="Merkel B.J."/>
            <person name="Hornburger P."/>
            <person name="Mueller R.-W."/>
            <person name="Bruemmer F."/>
            <person name="Labrenz M."/>
            <person name="Spormann A.M."/>
            <person name="Op den Camp H."/>
            <person name="Overmann J."/>
            <person name="Amann R."/>
            <person name="Jetten M.S.M."/>
            <person name="Mascher T."/>
            <person name="Medema M.H."/>
            <person name="Devos D.P."/>
            <person name="Kaster A.-K."/>
            <person name="Ovreas L."/>
            <person name="Rohde M."/>
            <person name="Galperin M.Y."/>
            <person name="Jogler C."/>
        </authorList>
    </citation>
    <scope>NUCLEOTIDE SEQUENCE [LARGE SCALE GENOMIC DNA]</scope>
    <source>
        <strain evidence="3 4">ElP</strain>
    </source>
</reference>
<dbReference type="InterPro" id="IPR000868">
    <property type="entry name" value="Isochorismatase-like_dom"/>
</dbReference>
<dbReference type="Pfam" id="PF00857">
    <property type="entry name" value="Isochorismatase"/>
    <property type="match status" value="1"/>
</dbReference>